<dbReference type="AlphaFoldDB" id="E4ZRM3"/>
<reference evidence="2" key="1">
    <citation type="journal article" date="2011" name="Nat. Commun.">
        <title>Effector diversification within compartments of the Leptosphaeria maculans genome affected by Repeat-Induced Point mutations.</title>
        <authorList>
            <person name="Rouxel T."/>
            <person name="Grandaubert J."/>
            <person name="Hane J.K."/>
            <person name="Hoede C."/>
            <person name="van de Wouw A.P."/>
            <person name="Couloux A."/>
            <person name="Dominguez V."/>
            <person name="Anthouard V."/>
            <person name="Bally P."/>
            <person name="Bourras S."/>
            <person name="Cozijnsen A.J."/>
            <person name="Ciuffetti L.M."/>
            <person name="Degrave A."/>
            <person name="Dilmaghani A."/>
            <person name="Duret L."/>
            <person name="Fudal I."/>
            <person name="Goodwin S.B."/>
            <person name="Gout L."/>
            <person name="Glaser N."/>
            <person name="Linglin J."/>
            <person name="Kema G.H.J."/>
            <person name="Lapalu N."/>
            <person name="Lawrence C.B."/>
            <person name="May K."/>
            <person name="Meyer M."/>
            <person name="Ollivier B."/>
            <person name="Poulain J."/>
            <person name="Schoch C.L."/>
            <person name="Simon A."/>
            <person name="Spatafora J.W."/>
            <person name="Stachowiak A."/>
            <person name="Turgeon B.G."/>
            <person name="Tyler B.M."/>
            <person name="Vincent D."/>
            <person name="Weissenbach J."/>
            <person name="Amselem J."/>
            <person name="Quesneville H."/>
            <person name="Oliver R.P."/>
            <person name="Wincker P."/>
            <person name="Balesdent M.-H."/>
            <person name="Howlett B.J."/>
        </authorList>
    </citation>
    <scope>NUCLEOTIDE SEQUENCE [LARGE SCALE GENOMIC DNA]</scope>
    <source>
        <strain evidence="2">JN3 / isolate v23.1.3 / race Av1-4-5-6-7-8</strain>
    </source>
</reference>
<dbReference type="VEuPathDB" id="FungiDB:LEMA_P035440.1"/>
<accession>E4ZRM3</accession>
<evidence type="ECO:0000313" key="1">
    <source>
        <dbReference type="EMBL" id="CBX93870.1"/>
    </source>
</evidence>
<dbReference type="EMBL" id="FP929116">
    <property type="protein sequence ID" value="CBX93870.1"/>
    <property type="molecule type" value="Genomic_DNA"/>
</dbReference>
<gene>
    <name evidence="1" type="ORF">LEMA_P035440.1</name>
</gene>
<protein>
    <submittedName>
        <fullName evidence="1">Uncharacterized protein</fullName>
    </submittedName>
</protein>
<dbReference type="Proteomes" id="UP000002668">
    <property type="component" value="Genome"/>
</dbReference>
<keyword evidence="2" id="KW-1185">Reference proteome</keyword>
<dbReference type="HOGENOM" id="CLU_3224723_0_0_1"/>
<proteinExistence type="predicted"/>
<name>E4ZRM3_LEPMJ</name>
<sequence>MDEWMMLGGGSPLDACVLVLDLPTKVAFLYWDEGGFAEPGYFRI</sequence>
<dbReference type="InParanoid" id="E4ZRM3"/>
<evidence type="ECO:0000313" key="2">
    <source>
        <dbReference type="Proteomes" id="UP000002668"/>
    </source>
</evidence>
<organism evidence="2">
    <name type="scientific">Leptosphaeria maculans (strain JN3 / isolate v23.1.3 / race Av1-4-5-6-7-8)</name>
    <name type="common">Blackleg fungus</name>
    <name type="synonym">Phoma lingam</name>
    <dbReference type="NCBI Taxonomy" id="985895"/>
    <lineage>
        <taxon>Eukaryota</taxon>
        <taxon>Fungi</taxon>
        <taxon>Dikarya</taxon>
        <taxon>Ascomycota</taxon>
        <taxon>Pezizomycotina</taxon>
        <taxon>Dothideomycetes</taxon>
        <taxon>Pleosporomycetidae</taxon>
        <taxon>Pleosporales</taxon>
        <taxon>Pleosporineae</taxon>
        <taxon>Leptosphaeriaceae</taxon>
        <taxon>Plenodomus</taxon>
        <taxon>Plenodomus lingam/Leptosphaeria maculans species complex</taxon>
    </lineage>
</organism>